<comment type="caution">
    <text evidence="1">The sequence shown here is derived from an EMBL/GenBank/DDBJ whole genome shotgun (WGS) entry which is preliminary data.</text>
</comment>
<proteinExistence type="predicted"/>
<sequence length="112" mass="11896">MGAVNGRLDSKIRNCFSTVAARGVDWIMATCLNADAEALGHDQMHAFQGSLLQPLCWTTTGSTRIDCSACSANLACRFQHLQGRVAIPGGTRVASKVRQLAALLVRPRGGPT</sequence>
<organism evidence="1 2">
    <name type="scientific">Prorocentrum cordatum</name>
    <dbReference type="NCBI Taxonomy" id="2364126"/>
    <lineage>
        <taxon>Eukaryota</taxon>
        <taxon>Sar</taxon>
        <taxon>Alveolata</taxon>
        <taxon>Dinophyceae</taxon>
        <taxon>Prorocentrales</taxon>
        <taxon>Prorocentraceae</taxon>
        <taxon>Prorocentrum</taxon>
    </lineage>
</organism>
<evidence type="ECO:0000313" key="2">
    <source>
        <dbReference type="Proteomes" id="UP001189429"/>
    </source>
</evidence>
<feature type="non-terminal residue" evidence="1">
    <location>
        <position position="112"/>
    </location>
</feature>
<evidence type="ECO:0000313" key="1">
    <source>
        <dbReference type="EMBL" id="CAK0849788.1"/>
    </source>
</evidence>
<name>A0ABN9TUC2_9DINO</name>
<gene>
    <name evidence="1" type="ORF">PCOR1329_LOCUS42385</name>
</gene>
<keyword evidence="2" id="KW-1185">Reference proteome</keyword>
<dbReference type="Proteomes" id="UP001189429">
    <property type="component" value="Unassembled WGS sequence"/>
</dbReference>
<reference evidence="1" key="1">
    <citation type="submission" date="2023-10" db="EMBL/GenBank/DDBJ databases">
        <authorList>
            <person name="Chen Y."/>
            <person name="Shah S."/>
            <person name="Dougan E. K."/>
            <person name="Thang M."/>
            <person name="Chan C."/>
        </authorList>
    </citation>
    <scope>NUCLEOTIDE SEQUENCE [LARGE SCALE GENOMIC DNA]</scope>
</reference>
<accession>A0ABN9TUC2</accession>
<dbReference type="EMBL" id="CAUYUJ010015092">
    <property type="protein sequence ID" value="CAK0849788.1"/>
    <property type="molecule type" value="Genomic_DNA"/>
</dbReference>
<protein>
    <submittedName>
        <fullName evidence="1">Uncharacterized protein</fullName>
    </submittedName>
</protein>